<proteinExistence type="predicted"/>
<dbReference type="PANTHER" id="PTHR11362">
    <property type="entry name" value="PHOSPHATIDYLETHANOLAMINE-BINDING PROTEIN"/>
    <property type="match status" value="1"/>
</dbReference>
<dbReference type="PANTHER" id="PTHR11362:SF82">
    <property type="entry name" value="PHOSPHATIDYLETHANOLAMINE-BINDING PROTEIN 4"/>
    <property type="match status" value="1"/>
</dbReference>
<dbReference type="OrthoDB" id="2506647at2759"/>
<reference evidence="2 3" key="1">
    <citation type="submission" date="2020-12" db="EMBL/GenBank/DDBJ databases">
        <title>Metabolic potential, ecology and presence of endohyphal bacteria is reflected in genomic diversity of Mucoromycotina.</title>
        <authorList>
            <person name="Muszewska A."/>
            <person name="Okrasinska A."/>
            <person name="Steczkiewicz K."/>
            <person name="Drgas O."/>
            <person name="Orlowska M."/>
            <person name="Perlinska-Lenart U."/>
            <person name="Aleksandrzak-Piekarczyk T."/>
            <person name="Szatraj K."/>
            <person name="Zielenkiewicz U."/>
            <person name="Pilsyk S."/>
            <person name="Malc E."/>
            <person name="Mieczkowski P."/>
            <person name="Kruszewska J.S."/>
            <person name="Biernat P."/>
            <person name="Pawlowska J."/>
        </authorList>
    </citation>
    <scope>NUCLEOTIDE SEQUENCE [LARGE SCALE GENOMIC DNA]</scope>
    <source>
        <strain evidence="2 3">CBS 142.35</strain>
    </source>
</reference>
<dbReference type="Gene3D" id="3.90.280.10">
    <property type="entry name" value="PEBP-like"/>
    <property type="match status" value="1"/>
</dbReference>
<evidence type="ECO:0000313" key="3">
    <source>
        <dbReference type="Proteomes" id="UP000646827"/>
    </source>
</evidence>
<dbReference type="AlphaFoldDB" id="A0A8H7SC67"/>
<dbReference type="InterPro" id="IPR035810">
    <property type="entry name" value="PEBP_euk"/>
</dbReference>
<dbReference type="InterPro" id="IPR036610">
    <property type="entry name" value="PEBP-like_sf"/>
</dbReference>
<name>A0A8H7SC67_9FUNG</name>
<dbReference type="Pfam" id="PF01161">
    <property type="entry name" value="PBP"/>
    <property type="match status" value="1"/>
</dbReference>
<feature type="signal peptide" evidence="1">
    <location>
        <begin position="1"/>
        <end position="25"/>
    </location>
</feature>
<organism evidence="2 3">
    <name type="scientific">Circinella minor</name>
    <dbReference type="NCBI Taxonomy" id="1195481"/>
    <lineage>
        <taxon>Eukaryota</taxon>
        <taxon>Fungi</taxon>
        <taxon>Fungi incertae sedis</taxon>
        <taxon>Mucoromycota</taxon>
        <taxon>Mucoromycotina</taxon>
        <taxon>Mucoromycetes</taxon>
        <taxon>Mucorales</taxon>
        <taxon>Lichtheimiaceae</taxon>
        <taxon>Circinella</taxon>
    </lineage>
</organism>
<sequence>MVKLSFSSLSFVAAALAGSQLVVNALDAFISEPMKASLKEAKYCFAMVIHHDNNKKYLISFVAMDTVLPEFEPESFMKIMYGDKMIEYGEEMKPHELVDPPHIWFPAPNMNAQYTLVLFDADAHVPLVRHWIVSNIEGDKPGSSIRDPPPENNYTPYHGPTPPLNSGKHRYVFALYEQTTANQTITPVLEDTVHHRAYFDIEKFSTENNLKLVAATYMRAEHEDGFEGNRTKK</sequence>
<evidence type="ECO:0000313" key="2">
    <source>
        <dbReference type="EMBL" id="KAG2225930.1"/>
    </source>
</evidence>
<keyword evidence="3" id="KW-1185">Reference proteome</keyword>
<evidence type="ECO:0008006" key="4">
    <source>
        <dbReference type="Google" id="ProtNLM"/>
    </source>
</evidence>
<dbReference type="EMBL" id="JAEPRB010000022">
    <property type="protein sequence ID" value="KAG2225930.1"/>
    <property type="molecule type" value="Genomic_DNA"/>
</dbReference>
<comment type="caution">
    <text evidence="2">The sequence shown here is derived from an EMBL/GenBank/DDBJ whole genome shotgun (WGS) entry which is preliminary data.</text>
</comment>
<evidence type="ECO:0000256" key="1">
    <source>
        <dbReference type="SAM" id="SignalP"/>
    </source>
</evidence>
<dbReference type="InterPro" id="IPR008914">
    <property type="entry name" value="PEBP"/>
</dbReference>
<feature type="chain" id="PRO_5034723971" description="Phosphatidylethanolamine-binding protein" evidence="1">
    <location>
        <begin position="26"/>
        <end position="233"/>
    </location>
</feature>
<keyword evidence="1" id="KW-0732">Signal</keyword>
<protein>
    <recommendedName>
        <fullName evidence="4">Phosphatidylethanolamine-binding protein</fullName>
    </recommendedName>
</protein>
<gene>
    <name evidence="2" type="ORF">INT45_006626</name>
</gene>
<dbReference type="SUPFAM" id="SSF49777">
    <property type="entry name" value="PEBP-like"/>
    <property type="match status" value="1"/>
</dbReference>
<dbReference type="CDD" id="cd00866">
    <property type="entry name" value="PEBP_euk"/>
    <property type="match status" value="1"/>
</dbReference>
<accession>A0A8H7SC67</accession>
<dbReference type="Proteomes" id="UP000646827">
    <property type="component" value="Unassembled WGS sequence"/>
</dbReference>